<evidence type="ECO:0000313" key="2">
    <source>
        <dbReference type="EMBL" id="OGI37759.1"/>
    </source>
</evidence>
<dbReference type="GO" id="GO:0047555">
    <property type="term" value="F:3',5'-cyclic-GMP phosphodiesterase activity"/>
    <property type="evidence" value="ECO:0007669"/>
    <property type="project" value="TreeGrafter"/>
</dbReference>
<dbReference type="GO" id="GO:0004115">
    <property type="term" value="F:3',5'-cyclic-AMP phosphodiesterase activity"/>
    <property type="evidence" value="ECO:0007669"/>
    <property type="project" value="InterPro"/>
</dbReference>
<dbReference type="InterPro" id="IPR036866">
    <property type="entry name" value="RibonucZ/Hydroxyglut_hydro"/>
</dbReference>
<reference evidence="2 3" key="1">
    <citation type="journal article" date="2016" name="Nat. Commun.">
        <title>Thousands of microbial genomes shed light on interconnected biogeochemical processes in an aquifer system.</title>
        <authorList>
            <person name="Anantharaman K."/>
            <person name="Brown C.T."/>
            <person name="Hug L.A."/>
            <person name="Sharon I."/>
            <person name="Castelle C.J."/>
            <person name="Probst A.J."/>
            <person name="Thomas B.C."/>
            <person name="Singh A."/>
            <person name="Wilkins M.J."/>
            <person name="Karaoz U."/>
            <person name="Brodie E.L."/>
            <person name="Williams K.H."/>
            <person name="Hubbard S.S."/>
            <person name="Banfield J.F."/>
        </authorList>
    </citation>
    <scope>NUCLEOTIDE SEQUENCE [LARGE SCALE GENOMIC DNA]</scope>
</reference>
<dbReference type="PRINTS" id="PR00388">
    <property type="entry name" value="PDIESTERASE2"/>
</dbReference>
<name>A0A1F6SYJ6_9PROT</name>
<dbReference type="Pfam" id="PF12706">
    <property type="entry name" value="Lactamase_B_2"/>
    <property type="match status" value="1"/>
</dbReference>
<dbReference type="CDD" id="cd07735">
    <property type="entry name" value="class_II_PDE_MBL-fold"/>
    <property type="match status" value="1"/>
</dbReference>
<comment type="caution">
    <text evidence="2">The sequence shown here is derived from an EMBL/GenBank/DDBJ whole genome shotgun (WGS) entry which is preliminary data.</text>
</comment>
<feature type="domain" description="Metallo-beta-lactamase" evidence="1">
    <location>
        <begin position="15"/>
        <end position="203"/>
    </location>
</feature>
<dbReference type="PANTHER" id="PTHR28283:SF1">
    <property type="entry name" value="3',5'-CYCLIC-NUCLEOTIDE PHOSPHODIESTERASE 1"/>
    <property type="match status" value="1"/>
</dbReference>
<evidence type="ECO:0000313" key="3">
    <source>
        <dbReference type="Proteomes" id="UP000179334"/>
    </source>
</evidence>
<gene>
    <name evidence="2" type="ORF">A2V91_03705</name>
</gene>
<dbReference type="GO" id="GO:0006198">
    <property type="term" value="P:cAMP catabolic process"/>
    <property type="evidence" value="ECO:0007669"/>
    <property type="project" value="InterPro"/>
</dbReference>
<dbReference type="PANTHER" id="PTHR28283">
    <property type="entry name" value="3',5'-CYCLIC-NUCLEOTIDE PHOSPHODIESTERASE 1"/>
    <property type="match status" value="1"/>
</dbReference>
<dbReference type="GO" id="GO:1902660">
    <property type="term" value="P:negative regulation of glucose mediated signaling pathway"/>
    <property type="evidence" value="ECO:0007669"/>
    <property type="project" value="TreeGrafter"/>
</dbReference>
<evidence type="ECO:0000259" key="1">
    <source>
        <dbReference type="SMART" id="SM00849"/>
    </source>
</evidence>
<dbReference type="Proteomes" id="UP000179334">
    <property type="component" value="Unassembled WGS sequence"/>
</dbReference>
<protein>
    <submittedName>
        <fullName evidence="2">3',5'-cyclic-nucleotide phosphodiesterase</fullName>
    </submittedName>
</protein>
<dbReference type="SUPFAM" id="SSF56281">
    <property type="entry name" value="Metallo-hydrolase/oxidoreductase"/>
    <property type="match status" value="1"/>
</dbReference>
<sequence>MRIRILGCSGGIGAGRRTTALRVDDDILIDAGTGVGDLDIEALARIDHVCLTHSHLDHLAALPFLLDTVGAGRRRPVTVHAQEATLAALRAHIFNNVIWPDFARIPTPERPFMEYATLAPGSEVVFGARRVRSVPVNHVVPAVGFIVSGAGGSLAFSGDTGVNDGFWQALNACADLKHVIIEASFLDADAELARISKHLCPSMLAGELRKLNAGPQVHITHLQPGAEDEIMAEIARHLPRNTPRRLMHGEIIEI</sequence>
<dbReference type="SMART" id="SM00849">
    <property type="entry name" value="Lactamase_B"/>
    <property type="match status" value="1"/>
</dbReference>
<dbReference type="AlphaFoldDB" id="A0A1F6SYJ6"/>
<dbReference type="Gene3D" id="3.60.15.10">
    <property type="entry name" value="Ribonuclease Z/Hydroxyacylglutathione hydrolase-like"/>
    <property type="match status" value="1"/>
</dbReference>
<proteinExistence type="predicted"/>
<dbReference type="InterPro" id="IPR000396">
    <property type="entry name" value="Pdiesterase2"/>
</dbReference>
<organism evidence="2 3">
    <name type="scientific">Candidatus Muproteobacteria bacterium RBG_16_64_10</name>
    <dbReference type="NCBI Taxonomy" id="1817757"/>
    <lineage>
        <taxon>Bacteria</taxon>
        <taxon>Pseudomonadati</taxon>
        <taxon>Pseudomonadota</taxon>
        <taxon>Candidatus Muproteobacteria</taxon>
    </lineage>
</organism>
<accession>A0A1F6SYJ6</accession>
<dbReference type="InterPro" id="IPR001279">
    <property type="entry name" value="Metallo-B-lactamas"/>
</dbReference>
<dbReference type="EMBL" id="MFSR01000084">
    <property type="protein sequence ID" value="OGI37759.1"/>
    <property type="molecule type" value="Genomic_DNA"/>
</dbReference>